<comment type="caution">
    <text evidence="1">The sequence shown here is derived from an EMBL/GenBank/DDBJ whole genome shotgun (WGS) entry which is preliminary data.</text>
</comment>
<accession>A0A9Q1Q9W1</accession>
<dbReference type="Proteomes" id="UP001153076">
    <property type="component" value="Unassembled WGS sequence"/>
</dbReference>
<name>A0A9Q1Q9W1_9CARY</name>
<gene>
    <name evidence="1" type="ORF">Cgig2_019965</name>
</gene>
<dbReference type="EMBL" id="JAKOGI010000482">
    <property type="protein sequence ID" value="KAJ8434338.1"/>
    <property type="molecule type" value="Genomic_DNA"/>
</dbReference>
<protein>
    <recommendedName>
        <fullName evidence="3">RNase H type-1 domain-containing protein</fullName>
    </recommendedName>
</protein>
<dbReference type="AlphaFoldDB" id="A0A9Q1Q9W1"/>
<evidence type="ECO:0000313" key="2">
    <source>
        <dbReference type="Proteomes" id="UP001153076"/>
    </source>
</evidence>
<keyword evidence="2" id="KW-1185">Reference proteome</keyword>
<sequence>MQRLKELWEILDQIETFWMQKSRMEAIRDKDRNTQYFRTNTVIRQRFNQFKDLLYPQNKTLATSASNKWRGILENLERVIKVVAVGEGRRTLIRGDHDEWIRGFSENFGMCTSIKEELKAALRGFCMGHLLGLKKIWLQGRTLKGIDMASQWTNENGKACTVDPCKLQRLQNALDHQHQRNNNPWDVAINVFSQPPLFLDLTFSN</sequence>
<proteinExistence type="predicted"/>
<organism evidence="1 2">
    <name type="scientific">Carnegiea gigantea</name>
    <dbReference type="NCBI Taxonomy" id="171969"/>
    <lineage>
        <taxon>Eukaryota</taxon>
        <taxon>Viridiplantae</taxon>
        <taxon>Streptophyta</taxon>
        <taxon>Embryophyta</taxon>
        <taxon>Tracheophyta</taxon>
        <taxon>Spermatophyta</taxon>
        <taxon>Magnoliopsida</taxon>
        <taxon>eudicotyledons</taxon>
        <taxon>Gunneridae</taxon>
        <taxon>Pentapetalae</taxon>
        <taxon>Caryophyllales</taxon>
        <taxon>Cactineae</taxon>
        <taxon>Cactaceae</taxon>
        <taxon>Cactoideae</taxon>
        <taxon>Echinocereeae</taxon>
        <taxon>Carnegiea</taxon>
    </lineage>
</organism>
<evidence type="ECO:0008006" key="3">
    <source>
        <dbReference type="Google" id="ProtNLM"/>
    </source>
</evidence>
<reference evidence="1" key="1">
    <citation type="submission" date="2022-04" db="EMBL/GenBank/DDBJ databases">
        <title>Carnegiea gigantea Genome sequencing and assembly v2.</title>
        <authorList>
            <person name="Copetti D."/>
            <person name="Sanderson M.J."/>
            <person name="Burquez A."/>
            <person name="Wojciechowski M.F."/>
        </authorList>
    </citation>
    <scope>NUCLEOTIDE SEQUENCE</scope>
    <source>
        <strain evidence="1">SGP5-SGP5p</strain>
        <tissue evidence="1">Aerial part</tissue>
    </source>
</reference>
<evidence type="ECO:0000313" key="1">
    <source>
        <dbReference type="EMBL" id="KAJ8434338.1"/>
    </source>
</evidence>